<evidence type="ECO:0000259" key="2">
    <source>
        <dbReference type="Pfam" id="PF00135"/>
    </source>
</evidence>
<accession>A0A2I2F6H4</accession>
<gene>
    <name evidence="3" type="ORF">BDW47DRAFT_127399</name>
</gene>
<keyword evidence="4" id="KW-1185">Reference proteome</keyword>
<dbReference type="Gene3D" id="3.40.50.1820">
    <property type="entry name" value="alpha/beta hydrolase"/>
    <property type="match status" value="1"/>
</dbReference>
<keyword evidence="1" id="KW-0732">Signal</keyword>
<feature type="domain" description="Carboxylesterase type B" evidence="2">
    <location>
        <begin position="25"/>
        <end position="77"/>
    </location>
</feature>
<dbReference type="GeneID" id="36523867"/>
<feature type="signal peptide" evidence="1">
    <location>
        <begin position="1"/>
        <end position="19"/>
    </location>
</feature>
<proteinExistence type="predicted"/>
<dbReference type="AlphaFoldDB" id="A0A2I2F6H4"/>
<reference evidence="3 4" key="1">
    <citation type="submission" date="2017-12" db="EMBL/GenBank/DDBJ databases">
        <authorList>
            <consortium name="DOE Joint Genome Institute"/>
            <person name="Haridas S."/>
            <person name="Kjaerbolling I."/>
            <person name="Vesth T.C."/>
            <person name="Frisvad J.C."/>
            <person name="Nybo J.L."/>
            <person name="Theobald S."/>
            <person name="Kuo A."/>
            <person name="Bowyer P."/>
            <person name="Matsuda Y."/>
            <person name="Mondo S."/>
            <person name="Lyhne E.K."/>
            <person name="Kogle M.E."/>
            <person name="Clum A."/>
            <person name="Lipzen A."/>
            <person name="Salamov A."/>
            <person name="Ngan C.Y."/>
            <person name="Daum C."/>
            <person name="Chiniquy J."/>
            <person name="Barry K."/>
            <person name="LaButti K."/>
            <person name="Simmons B.A."/>
            <person name="Magnuson J.K."/>
            <person name="Mortensen U.H."/>
            <person name="Larsen T.O."/>
            <person name="Grigoriev I.V."/>
            <person name="Baker S.E."/>
            <person name="Andersen M.R."/>
            <person name="Nordberg H.P."/>
            <person name="Cantor M.N."/>
            <person name="Hua S.X."/>
        </authorList>
    </citation>
    <scope>NUCLEOTIDE SEQUENCE [LARGE SCALE GENOMIC DNA]</scope>
    <source>
        <strain evidence="3 4">CBS 102.13</strain>
    </source>
</reference>
<dbReference type="STRING" id="41067.A0A2I2F6H4"/>
<dbReference type="Proteomes" id="UP000234585">
    <property type="component" value="Unassembled WGS sequence"/>
</dbReference>
<protein>
    <recommendedName>
        <fullName evidence="2">Carboxylesterase type B domain-containing protein</fullName>
    </recommendedName>
</protein>
<evidence type="ECO:0000313" key="3">
    <source>
        <dbReference type="EMBL" id="PLB36237.1"/>
    </source>
</evidence>
<dbReference type="InterPro" id="IPR029058">
    <property type="entry name" value="AB_hydrolase_fold"/>
</dbReference>
<dbReference type="SUPFAM" id="SSF53474">
    <property type="entry name" value="alpha/beta-Hydrolases"/>
    <property type="match status" value="1"/>
</dbReference>
<dbReference type="RefSeq" id="XP_024670249.1">
    <property type="nucleotide sequence ID" value="XM_024816707.1"/>
</dbReference>
<organism evidence="3 4">
    <name type="scientific">Aspergillus candidus</name>
    <dbReference type="NCBI Taxonomy" id="41067"/>
    <lineage>
        <taxon>Eukaryota</taxon>
        <taxon>Fungi</taxon>
        <taxon>Dikarya</taxon>
        <taxon>Ascomycota</taxon>
        <taxon>Pezizomycotina</taxon>
        <taxon>Eurotiomycetes</taxon>
        <taxon>Eurotiomycetidae</taxon>
        <taxon>Eurotiales</taxon>
        <taxon>Aspergillaceae</taxon>
        <taxon>Aspergillus</taxon>
        <taxon>Aspergillus subgen. Circumdati</taxon>
    </lineage>
</organism>
<dbReference type="EMBL" id="KZ559153">
    <property type="protein sequence ID" value="PLB36237.1"/>
    <property type="molecule type" value="Genomic_DNA"/>
</dbReference>
<dbReference type="Pfam" id="PF00135">
    <property type="entry name" value="COesterase"/>
    <property type="match status" value="1"/>
</dbReference>
<dbReference type="InterPro" id="IPR002018">
    <property type="entry name" value="CarbesteraseB"/>
</dbReference>
<dbReference type="OrthoDB" id="4506813at2759"/>
<name>A0A2I2F6H4_ASPCN</name>
<sequence>MKLTVGITTWLLSLHSVLGRVGAPVRTSSGLIEGHAAARRPSVSEYLGIPYAVSPTGDLRFAPPVVYSANDTIRAAEYSP</sequence>
<evidence type="ECO:0000313" key="4">
    <source>
        <dbReference type="Proteomes" id="UP000234585"/>
    </source>
</evidence>
<feature type="chain" id="PRO_5014148983" description="Carboxylesterase type B domain-containing protein" evidence="1">
    <location>
        <begin position="20"/>
        <end position="80"/>
    </location>
</feature>
<evidence type="ECO:0000256" key="1">
    <source>
        <dbReference type="SAM" id="SignalP"/>
    </source>
</evidence>